<evidence type="ECO:0000313" key="4">
    <source>
        <dbReference type="Proteomes" id="UP001206925"/>
    </source>
</evidence>
<feature type="compositionally biased region" description="Polar residues" evidence="1">
    <location>
        <begin position="250"/>
        <end position="263"/>
    </location>
</feature>
<reference evidence="3" key="1">
    <citation type="submission" date="2022-06" db="EMBL/GenBank/DDBJ databases">
        <title>Uncovering the hologenomic basis of an extraordinary plant invasion.</title>
        <authorList>
            <person name="Bieker V.C."/>
            <person name="Martin M.D."/>
            <person name="Gilbert T."/>
            <person name="Hodgins K."/>
            <person name="Battlay P."/>
            <person name="Petersen B."/>
            <person name="Wilson J."/>
        </authorList>
    </citation>
    <scope>NUCLEOTIDE SEQUENCE</scope>
    <source>
        <strain evidence="3">AA19_3_7</strain>
        <tissue evidence="3">Leaf</tissue>
    </source>
</reference>
<dbReference type="AlphaFoldDB" id="A0AAD5G1R2"/>
<organism evidence="3 4">
    <name type="scientific">Ambrosia artemisiifolia</name>
    <name type="common">Common ragweed</name>
    <dbReference type="NCBI Taxonomy" id="4212"/>
    <lineage>
        <taxon>Eukaryota</taxon>
        <taxon>Viridiplantae</taxon>
        <taxon>Streptophyta</taxon>
        <taxon>Embryophyta</taxon>
        <taxon>Tracheophyta</taxon>
        <taxon>Spermatophyta</taxon>
        <taxon>Magnoliopsida</taxon>
        <taxon>eudicotyledons</taxon>
        <taxon>Gunneridae</taxon>
        <taxon>Pentapetalae</taxon>
        <taxon>asterids</taxon>
        <taxon>campanulids</taxon>
        <taxon>Asterales</taxon>
        <taxon>Asteraceae</taxon>
        <taxon>Asteroideae</taxon>
        <taxon>Heliantheae alliance</taxon>
        <taxon>Heliantheae</taxon>
        <taxon>Ambrosia</taxon>
    </lineage>
</organism>
<feature type="domain" description="POX" evidence="2">
    <location>
        <begin position="206"/>
        <end position="256"/>
    </location>
</feature>
<gene>
    <name evidence="3" type="ORF">M8C21_010628</name>
</gene>
<accession>A0AAD5G1R2</accession>
<sequence length="263" mass="29094">MFLLDDLRALPVLFFTLDIPVNIPWHAKVVNSVNLIERVKIPVQFEASSDERLEEMSSYIRSSENGRDSAPMLYLREPLQQSYSSEPTIMAGNEMMYMNYSSASAVEFSGTLAGNSHQLNSCIDIPNIGVHDSSVVSHQELLSSIGEPWRDGRNHGMMLMGQMGSQNLQEPGQTQGNPSMGLSSFISADSKSIKSPYGMGNVSRAITDSKYLKAAQQLLDEIVNVGKALKQHNARKESMDCSKEIDSELKNVTSSNQQELNEL</sequence>
<evidence type="ECO:0000259" key="2">
    <source>
        <dbReference type="Pfam" id="PF07526"/>
    </source>
</evidence>
<dbReference type="EMBL" id="JAMZMK010011890">
    <property type="protein sequence ID" value="KAI7725634.1"/>
    <property type="molecule type" value="Genomic_DNA"/>
</dbReference>
<feature type="region of interest" description="Disordered" evidence="1">
    <location>
        <begin position="232"/>
        <end position="263"/>
    </location>
</feature>
<keyword evidence="4" id="KW-1185">Reference proteome</keyword>
<name>A0AAD5G1R2_AMBAR</name>
<evidence type="ECO:0000256" key="1">
    <source>
        <dbReference type="SAM" id="MobiDB-lite"/>
    </source>
</evidence>
<dbReference type="InterPro" id="IPR006563">
    <property type="entry name" value="POX_dom"/>
</dbReference>
<dbReference type="Pfam" id="PF07526">
    <property type="entry name" value="POX"/>
    <property type="match status" value="1"/>
</dbReference>
<comment type="caution">
    <text evidence="3">The sequence shown here is derived from an EMBL/GenBank/DDBJ whole genome shotgun (WGS) entry which is preliminary data.</text>
</comment>
<dbReference type="Proteomes" id="UP001206925">
    <property type="component" value="Unassembled WGS sequence"/>
</dbReference>
<feature type="compositionally biased region" description="Basic and acidic residues" evidence="1">
    <location>
        <begin position="234"/>
        <end position="249"/>
    </location>
</feature>
<evidence type="ECO:0000313" key="3">
    <source>
        <dbReference type="EMBL" id="KAI7725634.1"/>
    </source>
</evidence>
<protein>
    <recommendedName>
        <fullName evidence="2">POX domain-containing protein</fullName>
    </recommendedName>
</protein>
<proteinExistence type="predicted"/>